<evidence type="ECO:0000256" key="1">
    <source>
        <dbReference type="SAM" id="SignalP"/>
    </source>
</evidence>
<sequence length="106" mass="12057">MNKLTWLIQLVYTINFIELIYCKVEPEPLKGDALNVCSKTAQETLYAIFAGEDNYKPPLKEGLTRQIEDFGNTDFSMPSDYKKSFLSEAKIATIKHVFNSITQAQS</sequence>
<dbReference type="AlphaFoldDB" id="A0A2U1NC24"/>
<dbReference type="EMBL" id="PKPP01003143">
    <property type="protein sequence ID" value="PWA71049.1"/>
    <property type="molecule type" value="Genomic_DNA"/>
</dbReference>
<keyword evidence="3" id="KW-1185">Reference proteome</keyword>
<organism evidence="2 3">
    <name type="scientific">Artemisia annua</name>
    <name type="common">Sweet wormwood</name>
    <dbReference type="NCBI Taxonomy" id="35608"/>
    <lineage>
        <taxon>Eukaryota</taxon>
        <taxon>Viridiplantae</taxon>
        <taxon>Streptophyta</taxon>
        <taxon>Embryophyta</taxon>
        <taxon>Tracheophyta</taxon>
        <taxon>Spermatophyta</taxon>
        <taxon>Magnoliopsida</taxon>
        <taxon>eudicotyledons</taxon>
        <taxon>Gunneridae</taxon>
        <taxon>Pentapetalae</taxon>
        <taxon>asterids</taxon>
        <taxon>campanulids</taxon>
        <taxon>Asterales</taxon>
        <taxon>Asteraceae</taxon>
        <taxon>Asteroideae</taxon>
        <taxon>Anthemideae</taxon>
        <taxon>Artemisiinae</taxon>
        <taxon>Artemisia</taxon>
    </lineage>
</organism>
<protein>
    <submittedName>
        <fullName evidence="2">ENTH/VHS-like protein</fullName>
    </submittedName>
</protein>
<evidence type="ECO:0000313" key="2">
    <source>
        <dbReference type="EMBL" id="PWA71049.1"/>
    </source>
</evidence>
<gene>
    <name evidence="2" type="ORF">CTI12_AA283720</name>
</gene>
<comment type="caution">
    <text evidence="2">The sequence shown here is derived from an EMBL/GenBank/DDBJ whole genome shotgun (WGS) entry which is preliminary data.</text>
</comment>
<proteinExistence type="predicted"/>
<feature type="signal peptide" evidence="1">
    <location>
        <begin position="1"/>
        <end position="22"/>
    </location>
</feature>
<name>A0A2U1NC24_ARTAN</name>
<keyword evidence="1" id="KW-0732">Signal</keyword>
<feature type="chain" id="PRO_5015618629" evidence="1">
    <location>
        <begin position="23"/>
        <end position="106"/>
    </location>
</feature>
<dbReference type="STRING" id="35608.A0A2U1NC24"/>
<reference evidence="2 3" key="1">
    <citation type="journal article" date="2018" name="Mol. Plant">
        <title>The genome of Artemisia annua provides insight into the evolution of Asteraceae family and artemisinin biosynthesis.</title>
        <authorList>
            <person name="Shen Q."/>
            <person name="Zhang L."/>
            <person name="Liao Z."/>
            <person name="Wang S."/>
            <person name="Yan T."/>
            <person name="Shi P."/>
            <person name="Liu M."/>
            <person name="Fu X."/>
            <person name="Pan Q."/>
            <person name="Wang Y."/>
            <person name="Lv Z."/>
            <person name="Lu X."/>
            <person name="Zhang F."/>
            <person name="Jiang W."/>
            <person name="Ma Y."/>
            <person name="Chen M."/>
            <person name="Hao X."/>
            <person name="Li L."/>
            <person name="Tang Y."/>
            <person name="Lv G."/>
            <person name="Zhou Y."/>
            <person name="Sun X."/>
            <person name="Brodelius P.E."/>
            <person name="Rose J.K.C."/>
            <person name="Tang K."/>
        </authorList>
    </citation>
    <scope>NUCLEOTIDE SEQUENCE [LARGE SCALE GENOMIC DNA]</scope>
    <source>
        <strain evidence="3">cv. Huhao1</strain>
        <tissue evidence="2">Leaf</tissue>
    </source>
</reference>
<dbReference type="OrthoDB" id="118154at2759"/>
<dbReference type="Proteomes" id="UP000245207">
    <property type="component" value="Unassembled WGS sequence"/>
</dbReference>
<evidence type="ECO:0000313" key="3">
    <source>
        <dbReference type="Proteomes" id="UP000245207"/>
    </source>
</evidence>
<accession>A0A2U1NC24</accession>